<evidence type="ECO:0000256" key="1">
    <source>
        <dbReference type="ARBA" id="ARBA00006346"/>
    </source>
</evidence>
<proteinExistence type="inferred from homology"/>
<keyword evidence="12 16" id="KW-0804">Transcription</keyword>
<dbReference type="InterPro" id="IPR001334">
    <property type="entry name" value="E6"/>
</dbReference>
<dbReference type="Pfam" id="PF00518">
    <property type="entry name" value="E6"/>
    <property type="match status" value="1"/>
</dbReference>
<evidence type="ECO:0000256" key="4">
    <source>
        <dbReference type="ARBA" id="ARBA00022581"/>
    </source>
</evidence>
<evidence type="ECO:0000256" key="2">
    <source>
        <dbReference type="ARBA" id="ARBA00022518"/>
    </source>
</evidence>
<dbReference type="GO" id="GO:0039502">
    <property type="term" value="P:symbiont-mediated suppression of host type I interferon-mediated signaling pathway"/>
    <property type="evidence" value="ECO:0007669"/>
    <property type="project" value="UniProtKB-UniRule"/>
</dbReference>
<keyword evidence="13 16" id="KW-1035">Host cytoplasm</keyword>
<evidence type="ECO:0000256" key="16">
    <source>
        <dbReference type="HAMAP-Rule" id="MF_04006"/>
    </source>
</evidence>
<evidence type="ECO:0000256" key="10">
    <source>
        <dbReference type="ARBA" id="ARBA00023125"/>
    </source>
</evidence>
<dbReference type="InterPro" id="IPR038575">
    <property type="entry name" value="E6_sf"/>
</dbReference>
<keyword evidence="7 16" id="KW-0863">Zinc-finger</keyword>
<dbReference type="SUPFAM" id="SSF161229">
    <property type="entry name" value="E6 C-terminal domain-like"/>
    <property type="match status" value="2"/>
</dbReference>
<dbReference type="HAMAP" id="MF_04006">
    <property type="entry name" value="HPV_E6"/>
    <property type="match status" value="1"/>
</dbReference>
<dbReference type="GO" id="GO:0003677">
    <property type="term" value="F:DNA binding"/>
    <property type="evidence" value="ECO:0007669"/>
    <property type="project" value="UniProtKB-UniRule"/>
</dbReference>
<evidence type="ECO:0000256" key="6">
    <source>
        <dbReference type="ARBA" id="ARBA00022723"/>
    </source>
</evidence>
<dbReference type="EMBL" id="MH777297">
    <property type="protein sequence ID" value="AYA94238.1"/>
    <property type="molecule type" value="Genomic_DNA"/>
</dbReference>
<evidence type="ECO:0000256" key="3">
    <source>
        <dbReference type="ARBA" id="ARBA00022562"/>
    </source>
</evidence>
<dbReference type="GO" id="GO:0006355">
    <property type="term" value="P:regulation of DNA-templated transcription"/>
    <property type="evidence" value="ECO:0007669"/>
    <property type="project" value="UniProtKB-UniRule"/>
</dbReference>
<protein>
    <recommendedName>
        <fullName evidence="16 17">Protein E6</fullName>
    </recommendedName>
</protein>
<dbReference type="GO" id="GO:0042025">
    <property type="term" value="C:host cell nucleus"/>
    <property type="evidence" value="ECO:0007669"/>
    <property type="project" value="UniProtKB-SubCell"/>
</dbReference>
<feature type="zinc finger region" evidence="16">
    <location>
        <begin position="111"/>
        <end position="147"/>
    </location>
</feature>
<dbReference type="GO" id="GO:0006351">
    <property type="term" value="P:DNA-templated transcription"/>
    <property type="evidence" value="ECO:0007669"/>
    <property type="project" value="UniProtKB-UniRule"/>
</dbReference>
<organism evidence="18">
    <name type="scientific">Human papillomavirus</name>
    <dbReference type="NCBI Taxonomy" id="10566"/>
    <lineage>
        <taxon>Viruses</taxon>
        <taxon>Monodnaviria</taxon>
        <taxon>Shotokuvirae</taxon>
        <taxon>Cossaviricota</taxon>
        <taxon>Papovaviricetes</taxon>
        <taxon>Zurhausenvirales</taxon>
        <taxon>Papillomaviridae</taxon>
    </lineage>
</organism>
<evidence type="ECO:0000256" key="13">
    <source>
        <dbReference type="ARBA" id="ARBA00023200"/>
    </source>
</evidence>
<dbReference type="GO" id="GO:0039648">
    <property type="term" value="P:symbiont-mediated perturbation of host ubiquitin-like protein modification"/>
    <property type="evidence" value="ECO:0007669"/>
    <property type="project" value="UniProtKB-UniRule"/>
</dbReference>
<accession>A0A385PKS3</accession>
<keyword evidence="3 16" id="KW-1048">Host nucleus</keyword>
<comment type="function">
    <text evidence="16">Plays a major role in the induction and maintenance of cellular transformation. E6 associates with host UBE3A/E6-AP ubiquitin-protein ligase and modulates its activity. Protects host keratinocytes from apoptosis by mediating the degradation of host BAK1. May also inhibit host immune response.</text>
</comment>
<comment type="subcellular location">
    <subcellularLocation>
        <location evidence="16 17">Host cytoplasm</location>
    </subcellularLocation>
    <subcellularLocation>
        <location evidence="16 17">Host nucleus</location>
    </subcellularLocation>
</comment>
<evidence type="ECO:0000256" key="9">
    <source>
        <dbReference type="ARBA" id="ARBA00023015"/>
    </source>
</evidence>
<keyword evidence="15 16" id="KW-1119">Modulation of host cell apoptosis by virus</keyword>
<keyword evidence="8 16" id="KW-0862">Zinc</keyword>
<comment type="similarity">
    <text evidence="1 16 17">Belongs to the papillomaviridae E6 protein family.</text>
</comment>
<keyword evidence="10 16" id="KW-0238">DNA-binding</keyword>
<keyword evidence="2 16" id="KW-0244">Early protein</keyword>
<dbReference type="GO" id="GO:0008270">
    <property type="term" value="F:zinc ion binding"/>
    <property type="evidence" value="ECO:0007669"/>
    <property type="project" value="UniProtKB-KW"/>
</dbReference>
<keyword evidence="5 16" id="KW-1090">Inhibition of host innate immune response by virus</keyword>
<evidence type="ECO:0000256" key="11">
    <source>
        <dbReference type="ARBA" id="ARBA00023159"/>
    </source>
</evidence>
<sequence length="152" mass="18013">MWQIQQYLPDLMENLFPTCLKDYCSYFNICFFDLTLHCIFCRQICKLVDLAHFFEKQLKIVWRHNIPYACCNCCLELCARYESERYSVCSVKAENLHALVGIPLQQICLRCNYCLGLLTPSEKVDLIARGRYAWLVRGYWRAICSRCSIREL</sequence>
<dbReference type="GO" id="GO:0052150">
    <property type="term" value="P:symbiont-mediated perturbation of host apoptosis"/>
    <property type="evidence" value="ECO:0007669"/>
    <property type="project" value="UniProtKB-KW"/>
</dbReference>
<dbReference type="GO" id="GO:0030430">
    <property type="term" value="C:host cell cytoplasm"/>
    <property type="evidence" value="ECO:0007669"/>
    <property type="project" value="UniProtKB-SubCell"/>
</dbReference>
<evidence type="ECO:0000256" key="12">
    <source>
        <dbReference type="ARBA" id="ARBA00023163"/>
    </source>
</evidence>
<keyword evidence="14 16" id="KW-0899">Viral immunoevasion</keyword>
<dbReference type="Gene3D" id="3.30.240.40">
    <property type="entry name" value="E6 early regulatory protein"/>
    <property type="match status" value="2"/>
</dbReference>
<name>A0A385PKS3_9PAPI</name>
<comment type="caution">
    <text evidence="16">Lacks conserved residue(s) required for the propagation of feature annotation.</text>
</comment>
<evidence type="ECO:0000256" key="7">
    <source>
        <dbReference type="ARBA" id="ARBA00022771"/>
    </source>
</evidence>
<dbReference type="GO" id="GO:0052170">
    <property type="term" value="P:symbiont-mediated suppression of host innate immune response"/>
    <property type="evidence" value="ECO:0007669"/>
    <property type="project" value="UniProtKB-KW"/>
</dbReference>
<keyword evidence="6 16" id="KW-0479">Metal-binding</keyword>
<reference evidence="18" key="1">
    <citation type="journal article" date="2018" name="Nat. Med.">
        <title>Expanded skin virome in DOCK8-deficient patients.</title>
        <authorList>
            <consortium name="NISC Comparative Sequencing Program"/>
            <person name="Tirosh O."/>
            <person name="Conlan S."/>
            <person name="Deming C."/>
            <person name="Lee-Lin S.Q."/>
            <person name="Huang X."/>
            <person name="Su H.C."/>
            <person name="Freeman A.F."/>
            <person name="Segre J.A."/>
            <person name="Kong H.H."/>
        </authorList>
    </citation>
    <scope>NUCLEOTIDE SEQUENCE</scope>
    <source>
        <strain evidence="18">HPV-mSK_155</strain>
    </source>
</reference>
<evidence type="ECO:0000256" key="17">
    <source>
        <dbReference type="RuleBase" id="RU363123"/>
    </source>
</evidence>
<keyword evidence="11 16" id="KW-0010">Activator</keyword>
<evidence type="ECO:0000256" key="14">
    <source>
        <dbReference type="ARBA" id="ARBA00023280"/>
    </source>
</evidence>
<evidence type="ECO:0000256" key="8">
    <source>
        <dbReference type="ARBA" id="ARBA00022833"/>
    </source>
</evidence>
<keyword evidence="9 16" id="KW-0805">Transcription regulation</keyword>
<gene>
    <name evidence="16" type="primary">E6</name>
</gene>
<keyword evidence="4 16" id="KW-0945">Host-virus interaction</keyword>
<comment type="subunit">
    <text evidence="16">Forms homodimers. Interacts with ubiquitin-protein ligase UBE3A/E6-AP; this interaction stimulates UBE3A ubiquitin activity. Interacts with host BAK1.</text>
</comment>
<feature type="zinc finger region" evidence="16">
    <location>
        <begin position="38"/>
        <end position="74"/>
    </location>
</feature>
<evidence type="ECO:0000256" key="5">
    <source>
        <dbReference type="ARBA" id="ARBA00022632"/>
    </source>
</evidence>
<evidence type="ECO:0000313" key="18">
    <source>
        <dbReference type="EMBL" id="AYA94238.1"/>
    </source>
</evidence>
<evidence type="ECO:0000256" key="15">
    <source>
        <dbReference type="ARBA" id="ARBA00023323"/>
    </source>
</evidence>